<gene>
    <name evidence="10" type="ORF">EVOR1521_LOCUS23532</name>
</gene>
<keyword evidence="5" id="KW-0378">Hydrolase</keyword>
<proteinExistence type="predicted"/>
<dbReference type="InterPro" id="IPR001584">
    <property type="entry name" value="Integrase_cat-core"/>
</dbReference>
<evidence type="ECO:0000256" key="1">
    <source>
        <dbReference type="ARBA" id="ARBA00022679"/>
    </source>
</evidence>
<dbReference type="GO" id="GO:0003964">
    <property type="term" value="F:RNA-directed DNA polymerase activity"/>
    <property type="evidence" value="ECO:0007669"/>
    <property type="project" value="UniProtKB-KW"/>
</dbReference>
<feature type="compositionally biased region" description="Low complexity" evidence="8">
    <location>
        <begin position="201"/>
        <end position="218"/>
    </location>
</feature>
<keyword evidence="2" id="KW-0548">Nucleotidyltransferase</keyword>
<dbReference type="InterPro" id="IPR036397">
    <property type="entry name" value="RNaseH_sf"/>
</dbReference>
<evidence type="ECO:0000256" key="5">
    <source>
        <dbReference type="ARBA" id="ARBA00022801"/>
    </source>
</evidence>
<protein>
    <recommendedName>
        <fullName evidence="9">Integrase catalytic domain-containing protein</fullName>
    </recommendedName>
</protein>
<keyword evidence="1" id="KW-0808">Transferase</keyword>
<keyword evidence="6" id="KW-0695">RNA-directed DNA polymerase</keyword>
<evidence type="ECO:0000256" key="7">
    <source>
        <dbReference type="SAM" id="Coils"/>
    </source>
</evidence>
<keyword evidence="11" id="KW-1185">Reference proteome</keyword>
<keyword evidence="4" id="KW-0255">Endonuclease</keyword>
<evidence type="ECO:0000313" key="10">
    <source>
        <dbReference type="EMBL" id="CAJ1400115.1"/>
    </source>
</evidence>
<name>A0AA36N614_9DINO</name>
<dbReference type="EMBL" id="CAUJNA010003360">
    <property type="protein sequence ID" value="CAJ1400115.1"/>
    <property type="molecule type" value="Genomic_DNA"/>
</dbReference>
<reference evidence="10" key="1">
    <citation type="submission" date="2023-08" db="EMBL/GenBank/DDBJ databases">
        <authorList>
            <person name="Chen Y."/>
            <person name="Shah S."/>
            <person name="Dougan E. K."/>
            <person name="Thang M."/>
            <person name="Chan C."/>
        </authorList>
    </citation>
    <scope>NUCLEOTIDE SEQUENCE</scope>
</reference>
<evidence type="ECO:0000256" key="6">
    <source>
        <dbReference type="ARBA" id="ARBA00022918"/>
    </source>
</evidence>
<dbReference type="GO" id="GO:0003676">
    <property type="term" value="F:nucleic acid binding"/>
    <property type="evidence" value="ECO:0007669"/>
    <property type="project" value="InterPro"/>
</dbReference>
<dbReference type="GO" id="GO:0004190">
    <property type="term" value="F:aspartic-type endopeptidase activity"/>
    <property type="evidence" value="ECO:0007669"/>
    <property type="project" value="InterPro"/>
</dbReference>
<dbReference type="SUPFAM" id="SSF53098">
    <property type="entry name" value="Ribonuclease H-like"/>
    <property type="match status" value="1"/>
</dbReference>
<evidence type="ECO:0000313" key="11">
    <source>
        <dbReference type="Proteomes" id="UP001178507"/>
    </source>
</evidence>
<dbReference type="InterPro" id="IPR001969">
    <property type="entry name" value="Aspartic_peptidase_AS"/>
</dbReference>
<organism evidence="10 11">
    <name type="scientific">Effrenium voratum</name>
    <dbReference type="NCBI Taxonomy" id="2562239"/>
    <lineage>
        <taxon>Eukaryota</taxon>
        <taxon>Sar</taxon>
        <taxon>Alveolata</taxon>
        <taxon>Dinophyceae</taxon>
        <taxon>Suessiales</taxon>
        <taxon>Symbiodiniaceae</taxon>
        <taxon>Effrenium</taxon>
    </lineage>
</organism>
<dbReference type="Gene3D" id="3.30.420.10">
    <property type="entry name" value="Ribonuclease H-like superfamily/Ribonuclease H"/>
    <property type="match status" value="1"/>
</dbReference>
<feature type="compositionally biased region" description="Acidic residues" evidence="8">
    <location>
        <begin position="224"/>
        <end position="235"/>
    </location>
</feature>
<feature type="domain" description="Integrase catalytic" evidence="9">
    <location>
        <begin position="1336"/>
        <end position="1516"/>
    </location>
</feature>
<keyword evidence="3" id="KW-0540">Nuclease</keyword>
<feature type="region of interest" description="Disordered" evidence="8">
    <location>
        <begin position="808"/>
        <end position="892"/>
    </location>
</feature>
<dbReference type="InterPro" id="IPR012337">
    <property type="entry name" value="RNaseH-like_sf"/>
</dbReference>
<dbReference type="PROSITE" id="PS00141">
    <property type="entry name" value="ASP_PROTEASE"/>
    <property type="match status" value="1"/>
</dbReference>
<dbReference type="GO" id="GO:0004519">
    <property type="term" value="F:endonuclease activity"/>
    <property type="evidence" value="ECO:0007669"/>
    <property type="project" value="UniProtKB-KW"/>
</dbReference>
<evidence type="ECO:0000256" key="8">
    <source>
        <dbReference type="SAM" id="MobiDB-lite"/>
    </source>
</evidence>
<evidence type="ECO:0000256" key="3">
    <source>
        <dbReference type="ARBA" id="ARBA00022722"/>
    </source>
</evidence>
<feature type="compositionally biased region" description="Basic and acidic residues" evidence="8">
    <location>
        <begin position="183"/>
        <end position="194"/>
    </location>
</feature>
<feature type="compositionally biased region" description="Basic and acidic residues" evidence="8">
    <location>
        <begin position="821"/>
        <end position="834"/>
    </location>
</feature>
<feature type="coiled-coil region" evidence="7">
    <location>
        <begin position="334"/>
        <end position="362"/>
    </location>
</feature>
<feature type="region of interest" description="Disordered" evidence="8">
    <location>
        <begin position="168"/>
        <end position="256"/>
    </location>
</feature>
<evidence type="ECO:0000259" key="9">
    <source>
        <dbReference type="PROSITE" id="PS50994"/>
    </source>
</evidence>
<evidence type="ECO:0000256" key="4">
    <source>
        <dbReference type="ARBA" id="ARBA00022759"/>
    </source>
</evidence>
<dbReference type="GO" id="GO:0006508">
    <property type="term" value="P:proteolysis"/>
    <property type="evidence" value="ECO:0007669"/>
    <property type="project" value="InterPro"/>
</dbReference>
<dbReference type="PROSITE" id="PS50994">
    <property type="entry name" value="INTEGRASE"/>
    <property type="match status" value="1"/>
</dbReference>
<evidence type="ECO:0000256" key="2">
    <source>
        <dbReference type="ARBA" id="ARBA00022695"/>
    </source>
</evidence>
<dbReference type="GO" id="GO:0015074">
    <property type="term" value="P:DNA integration"/>
    <property type="evidence" value="ECO:0007669"/>
    <property type="project" value="InterPro"/>
</dbReference>
<sequence>MEKGSLLSVPSIDYSQVELELVAEPVGSIRNFEKVLKSEEKKTPVTSEEQSGWYDFVRRTRLFFERTPVHKRYLVGPEIASKLSGKAWTITHELDFEKLTKDDGTAYLLKYLEHRLCKTPVPETGQKLEELFIRLRRPQGMAMAQWATEVREAYKRLQRALVRTRKAAGRLKLPAESTTSKRTTQEPEPDRGDSLDQEIMATPSSRAPRTTPTASPTRPGGGEPGEDVGPAEDVDSGVPEGNDGEGAEGQGDDPWWQDDSWWWSSRWWETQDEEADWQAWDDPGEATVKWDEFEIEDMEILPDEVLGWLLLRRAGLPASARLSVQSATQNSLQFADIERAMRDQEEELLQAEQQRNQRYDNRPRRTYWVEEQGQWGLVNDVAEEEEPQSIMWVGDKLPAEVYQVQEPETYGNHGGGAVSQDWVTYADGQMYHWQWHDDDFWAEDADGIWWAWSETKPWMEIQEAMMVSSDDPLLNEVAEVYQVYNNKMRTFRESKNMAQQARTGRGFFPIHQKGSFKGKKGKGGGKSKFSSATPIMAVEGKGKGYGSAKGAQRVGNPGFTGCFICGDKQHEFRNCPKRNNMGKGSGKVNAIFMVEDIKDETPMEIYMTNIGPDGYDYGADSPRVESVDPAYSLQTAFPGHAVLDSGATETVGSLEAIQELMALRQAKFGPEHFEVLSTNGKSFRFGNGQTQSAASYLLLPQKLNGVDFLLGVYTLDHVGRVPLLLSVKTLQRLGAVVDFEEAKLYLRVIGGDFPIPLQRAESGHLLLDLAADWTSTAGGENHTPVRRQQILSDTRAYMVRLKGVRDDPAMSETSDAGFVKVDAEDSPKVMDQKPKAKSKAKGKSTASKARVPTPEKYDLSRATGPDPRDPRCQGPPCHGHHREMKEGKGSLSGRNGHGLWKVCSDCRLRILYAPAYGAHGHYRQAGPLPVDTQTVVEEEIATINEMTSKEKLNSKSVALRGAEKSLEDRLQKIREQKTKVVAQDRPGVVIATDSKKAVKRNNQESPETLEGYLQMEEELLEEDKTFLIQAVREYEEDMEEIYVNMPKELESQCELMEVCCPETSRLTETFKRRGKGALRLGLPDDLSTRAGLEKGLQMMREKRPRMVWFSLPCGPYSPIQAMFNEKDEMAWWKSQMRKKKSRKLIRHGLIMAREQLRLGGDIAWEWPRLNGGWTLPEVRAFFLELDQRHLLHVARLDGCMVGVKAETGEAMKKPWTIKTTSPGLAMALSRRCCGDHDHVECLGHGRATQSGFYPQQMCDLIYREVCLQAPREQQVERDVLMAELYPVMDVPDKGLESLEQENKGLASCLRHRGVRKEVVQMATNYQCPDCQEMRLADVAPAVSLQREGVLWKTIVLDGAEIKYGDTVVHVIIILDEASKYAVAAGIFRRNAEESRNTTAEEMVKALETHWTMHYGLPSKVRLDPEGSYRSNLLLSWCEDRGIELMPCAAEAHEQIGEVESLIRKLKQDVRTVLNGQESVDPFGALTSVVAAHNTMERVQGRPQARFLPGDLVYYKRVKPPADSPANLMVSQKLWHASEREKAIADHVDSPVASWTFHSLLQGVESGQYDRFDNRMFPEDLEMRRFAKQHHLERMKEHIREADFSKNSIKRQKIRRGYVIENLNEEQDGGAILEATDPENVANGYFVELEMDMPENRKQWKLLQNAPEAFYVKKIRGAEVNVNQLTEQKKKEFDEAKETQGLVCAHVDDFIVIGNEQCEAWMDAMHIFHDRYQWSDWEHGTFTHCGVVLRENEDLSVTLDHSKFVESLEPAIFEARDDDSPVTEKERSQLRGLLGALQWRCYNTAPQHAARLSLIQSEVNTATIATVKAMNKLLREVQQQRQISVKVNALHCPAEDVEFYGWCDAAVGNRKDYGSTGGYVIAATTPGMDKGENSPLTIVAWRSAVSEFGGAQSM</sequence>
<keyword evidence="7" id="KW-0175">Coiled coil</keyword>
<dbReference type="Proteomes" id="UP001178507">
    <property type="component" value="Unassembled WGS sequence"/>
</dbReference>
<accession>A0AA36N614</accession>
<comment type="caution">
    <text evidence="10">The sequence shown here is derived from an EMBL/GenBank/DDBJ whole genome shotgun (WGS) entry which is preliminary data.</text>
</comment>